<dbReference type="InterPro" id="IPR019012">
    <property type="entry name" value="RNA_cap_Gua-N2-MeTrfase"/>
</dbReference>
<dbReference type="SUPFAM" id="SSF53335">
    <property type="entry name" value="S-adenosyl-L-methionine-dependent methyltransferases"/>
    <property type="match status" value="1"/>
</dbReference>
<dbReference type="GO" id="GO:0008168">
    <property type="term" value="F:methyltransferase activity"/>
    <property type="evidence" value="ECO:0007669"/>
    <property type="project" value="InterPro"/>
</dbReference>
<dbReference type="GO" id="GO:0005829">
    <property type="term" value="C:cytosol"/>
    <property type="evidence" value="ECO:0007669"/>
    <property type="project" value="TreeGrafter"/>
</dbReference>
<evidence type="ECO:0000313" key="11">
    <source>
        <dbReference type="Proteomes" id="UP000041254"/>
    </source>
</evidence>
<dbReference type="SUPFAM" id="SSF82185">
    <property type="entry name" value="Histone H3 K4-specific methyltransferase SET7/9 N-terminal domain"/>
    <property type="match status" value="1"/>
</dbReference>
<evidence type="ECO:0000256" key="4">
    <source>
        <dbReference type="ARBA" id="ARBA00047418"/>
    </source>
</evidence>
<dbReference type="InterPro" id="IPR003409">
    <property type="entry name" value="MORN"/>
</dbReference>
<evidence type="ECO:0000256" key="6">
    <source>
        <dbReference type="ARBA" id="ARBA00048763"/>
    </source>
</evidence>
<evidence type="ECO:0000256" key="7">
    <source>
        <dbReference type="ARBA" id="ARBA00049075"/>
    </source>
</evidence>
<dbReference type="STRING" id="1169540.A0A0G4FP57"/>
<name>A0A0G4FP57_VITBC</name>
<evidence type="ECO:0000256" key="2">
    <source>
        <dbReference type="ARBA" id="ARBA00022737"/>
    </source>
</evidence>
<evidence type="ECO:0000256" key="5">
    <source>
        <dbReference type="ARBA" id="ARBA00048740"/>
    </source>
</evidence>
<dbReference type="VEuPathDB" id="CryptoDB:Vbra_9401"/>
<dbReference type="EMBL" id="CDMY01000476">
    <property type="protein sequence ID" value="CEM16023.1"/>
    <property type="molecule type" value="Genomic_DNA"/>
</dbReference>
<dbReference type="AlphaFoldDB" id="A0A0G4FP57"/>
<dbReference type="Gene3D" id="2.20.110.10">
    <property type="entry name" value="Histone H3 K4-specific methyltransferase SET7/9 N-terminal domain"/>
    <property type="match status" value="2"/>
</dbReference>
<comment type="catalytic activity">
    <reaction evidence="6">
        <text>a 5'-end (N(2),N(7)-dimethyl 5'-triphosphoguanosine)-ribonucleoside in snRNA + S-adenosyl-L-methionine = a 5'-end (N(2),N(2),N(7)-trimethyl 5'-triphosphoguanosine)-ribonucleoside in snRNA + S-adenosyl-L-homocysteine + H(+)</text>
        <dbReference type="Rhea" id="RHEA:78479"/>
        <dbReference type="Rhea" id="RHEA-COMP:19087"/>
        <dbReference type="Rhea" id="RHEA-COMP:19089"/>
        <dbReference type="ChEBI" id="CHEBI:15378"/>
        <dbReference type="ChEBI" id="CHEBI:57856"/>
        <dbReference type="ChEBI" id="CHEBI:59789"/>
        <dbReference type="ChEBI" id="CHEBI:167623"/>
        <dbReference type="ChEBI" id="CHEBI:172880"/>
    </reaction>
    <physiologicalReaction direction="left-to-right" evidence="6">
        <dbReference type="Rhea" id="RHEA:78480"/>
    </physiologicalReaction>
</comment>
<comment type="similarity">
    <text evidence="3">Belongs to the methyltransferase superfamily. Trimethylguanosine synthase family.</text>
</comment>
<sequence>MDYVRGLWGYLMRGIGRPNDTQTNTKMAEDEEPPMSIMDMLVAELVPKSPPPAAFLKADLMLADGSVIKHNGHEKYEDEGELFEGQWVDDRIHGHGTALFASGNRYEGQWEHGRINGEGKLTYQKGAECEGDWVDGTMHGRGTYRYFEGDVYQGQWRNDKGHGEGAETPVSAKDNVVEYESDGVNGKMHGKSTCMFPDGNEVPVTATPKAESQQGREAEAMVTYIQRIEAAKRELQEGMAREATVLQKAGDQTAAPATNSAMTTTWPDPATTSAMWLATRQELEAIEAAHRVAVQGSVFVKVIIIEGPAGKGKEARQRWLATRPIKLNDEMTYSISPEAIALHQAASCSQLYPKGTVVDLFAGAGGDTIAMLREGLSVYSMDKEAEHVEILEHNTKQYGVEPVIALPEDYESVAVIDPPWGGRRYLTQKTYDLAHMADGSLSMFDVVRVAATVTDSFVTKIPKNTTILSCAELGLWVEQLQVRAQGSSRPPTTFAPPIVEVYVTREKGRRLADSDVFKPKYAAVYLGDIAKRKLKELKRASQGPPPKIPVTTSTTLEEHVMGPMCQQSSLLHQVEVSVVPHKKCWHGL</sequence>
<evidence type="ECO:0000256" key="3">
    <source>
        <dbReference type="ARBA" id="ARBA00025783"/>
    </source>
</evidence>
<dbReference type="PANTHER" id="PTHR43215:SF14">
    <property type="entry name" value="RADIAL SPOKE HEAD 1 HOMOLOG"/>
    <property type="match status" value="1"/>
</dbReference>
<gene>
    <name evidence="10" type="ORF">Vbra_9401</name>
</gene>
<dbReference type="GO" id="GO:0036261">
    <property type="term" value="P:7-methylguanosine cap hypermethylation"/>
    <property type="evidence" value="ECO:0007669"/>
    <property type="project" value="InterPro"/>
</dbReference>
<dbReference type="PANTHER" id="PTHR43215">
    <property type="entry name" value="RADIAL SPOKE HEAD 1 HOMOLOG"/>
    <property type="match status" value="1"/>
</dbReference>
<feature type="compositionally biased region" description="Polar residues" evidence="9">
    <location>
        <begin position="255"/>
        <end position="268"/>
    </location>
</feature>
<dbReference type="InterPro" id="IPR029063">
    <property type="entry name" value="SAM-dependent_MTases_sf"/>
</dbReference>
<comment type="catalytic activity">
    <reaction evidence="7">
        <text>a 5'-end (N(7)-methyl 5'-triphosphoguanosine)-ribonucleoside in snRNA + S-adenosyl-L-methionine = a 5'-end (N(2),N(7)-dimethyl 5'-triphosphoguanosine)-ribonucleoside in snRNA + S-adenosyl-L-homocysteine + H(+)</text>
        <dbReference type="Rhea" id="RHEA:78471"/>
        <dbReference type="Rhea" id="RHEA-COMP:19085"/>
        <dbReference type="Rhea" id="RHEA-COMP:19087"/>
        <dbReference type="ChEBI" id="CHEBI:15378"/>
        <dbReference type="ChEBI" id="CHEBI:57856"/>
        <dbReference type="ChEBI" id="CHEBI:59789"/>
        <dbReference type="ChEBI" id="CHEBI:156461"/>
        <dbReference type="ChEBI" id="CHEBI:172880"/>
    </reaction>
    <physiologicalReaction direction="left-to-right" evidence="7">
        <dbReference type="Rhea" id="RHEA:78472"/>
    </physiologicalReaction>
</comment>
<feature type="region of interest" description="Disordered" evidence="9">
    <location>
        <begin position="249"/>
        <end position="268"/>
    </location>
</feature>
<organism evidence="10 11">
    <name type="scientific">Vitrella brassicaformis (strain CCMP3155)</name>
    <dbReference type="NCBI Taxonomy" id="1169540"/>
    <lineage>
        <taxon>Eukaryota</taxon>
        <taxon>Sar</taxon>
        <taxon>Alveolata</taxon>
        <taxon>Colpodellida</taxon>
        <taxon>Vitrellaceae</taxon>
        <taxon>Vitrella</taxon>
    </lineage>
</organism>
<dbReference type="PhylomeDB" id="A0A0G4FP57"/>
<accession>A0A0G4FP57</accession>
<dbReference type="Gene3D" id="3.40.50.150">
    <property type="entry name" value="Vaccinia Virus protein VP39"/>
    <property type="match status" value="1"/>
</dbReference>
<dbReference type="SMART" id="SM00698">
    <property type="entry name" value="MORN"/>
    <property type="match status" value="5"/>
</dbReference>
<comment type="catalytic activity">
    <reaction evidence="5">
        <text>a 5'-end (N(7)-methyl 5'-triphosphoguanosine)-ribonucleoside in snoRNA + S-adenosyl-L-methionine = a 5'-end (N(2),N(7)-dimethyl 5'-triphosphoguanosine)-ribonucleoside in snoRNA + S-adenosyl-L-homocysteine + H(+)</text>
        <dbReference type="Rhea" id="RHEA:78475"/>
        <dbReference type="Rhea" id="RHEA-COMP:19086"/>
        <dbReference type="Rhea" id="RHEA-COMP:19088"/>
        <dbReference type="ChEBI" id="CHEBI:15378"/>
        <dbReference type="ChEBI" id="CHEBI:57856"/>
        <dbReference type="ChEBI" id="CHEBI:59789"/>
        <dbReference type="ChEBI" id="CHEBI:156461"/>
        <dbReference type="ChEBI" id="CHEBI:172880"/>
    </reaction>
    <physiologicalReaction direction="left-to-right" evidence="5">
        <dbReference type="Rhea" id="RHEA:78476"/>
    </physiologicalReaction>
</comment>
<proteinExistence type="inferred from homology"/>
<dbReference type="Pfam" id="PF02493">
    <property type="entry name" value="MORN"/>
    <property type="match status" value="5"/>
</dbReference>
<keyword evidence="11" id="KW-1185">Reference proteome</keyword>
<dbReference type="OrthoDB" id="194443at2759"/>
<dbReference type="InParanoid" id="A0A0G4FP57"/>
<evidence type="ECO:0000313" key="10">
    <source>
        <dbReference type="EMBL" id="CEM16023.1"/>
    </source>
</evidence>
<comment type="catalytic activity">
    <reaction evidence="4">
        <text>a 5'-end (N(2),N(7)-dimethyl 5'-triphosphoguanosine)-ribonucleoside in snoRNA + S-adenosyl-L-methionine = a 5'-end (N(2),N(2),N(7)-trimethyl 5'-triphosphoguanosine)-ribonucleoside in snoRNA + S-adenosyl-L-homocysteine + H(+)</text>
        <dbReference type="Rhea" id="RHEA:78507"/>
        <dbReference type="Rhea" id="RHEA-COMP:19088"/>
        <dbReference type="Rhea" id="RHEA-COMP:19090"/>
        <dbReference type="ChEBI" id="CHEBI:15378"/>
        <dbReference type="ChEBI" id="CHEBI:57856"/>
        <dbReference type="ChEBI" id="CHEBI:59789"/>
        <dbReference type="ChEBI" id="CHEBI:167623"/>
        <dbReference type="ChEBI" id="CHEBI:172880"/>
    </reaction>
    <physiologicalReaction direction="left-to-right" evidence="4">
        <dbReference type="Rhea" id="RHEA:78508"/>
    </physiologicalReaction>
</comment>
<evidence type="ECO:0000256" key="9">
    <source>
        <dbReference type="SAM" id="MobiDB-lite"/>
    </source>
</evidence>
<reference evidence="10 11" key="1">
    <citation type="submission" date="2014-11" db="EMBL/GenBank/DDBJ databases">
        <authorList>
            <person name="Zhu J."/>
            <person name="Qi W."/>
            <person name="Song R."/>
        </authorList>
    </citation>
    <scope>NUCLEOTIDE SEQUENCE [LARGE SCALE GENOMIC DNA]</scope>
</reference>
<protein>
    <recommendedName>
        <fullName evidence="1">Trimethylguanosine synthase</fullName>
    </recommendedName>
    <alternativeName>
        <fullName evidence="8">Cap-specific guanine-N(2) methyltransferase</fullName>
    </alternativeName>
</protein>
<evidence type="ECO:0000256" key="1">
    <source>
        <dbReference type="ARBA" id="ARBA00018517"/>
    </source>
</evidence>
<dbReference type="Proteomes" id="UP000041254">
    <property type="component" value="Unassembled WGS sequence"/>
</dbReference>
<dbReference type="CDD" id="cd02440">
    <property type="entry name" value="AdoMet_MTases"/>
    <property type="match status" value="1"/>
</dbReference>
<keyword evidence="2" id="KW-0677">Repeat</keyword>
<evidence type="ECO:0000256" key="8">
    <source>
        <dbReference type="ARBA" id="ARBA00049790"/>
    </source>
</evidence>
<dbReference type="Pfam" id="PF09445">
    <property type="entry name" value="Methyltransf_15"/>
    <property type="match status" value="1"/>
</dbReference>